<keyword evidence="1" id="KW-0732">Signal</keyword>
<keyword evidence="3" id="KW-1185">Reference proteome</keyword>
<sequence>MIRKKLLLLLFVLSLIGCTKDSTPSTKAPNLKTTGASASDLLSDDYYTSLHLEIAYVEGYKPSDQALSILSNFFQKRIYKPDGITMEMHSVASSGKSPFSIEEIADIEKKQRTKYNSGDEIVVWIYFADGKDEKDDNEKRTLGSAFRNTSIVIYEKSIKDFSNQIGAPPKEILEATTLEHEFCHLFGLVDLGAPLLSNHQDPENEHHCATAGCLMNAELEFGSGIADVINDSSVPDLKQACINDLRAAGGK</sequence>
<dbReference type="KEGG" id="grs:C7S20_10940"/>
<dbReference type="RefSeq" id="WP_107012504.1">
    <property type="nucleotide sequence ID" value="NZ_CP028136.1"/>
</dbReference>
<evidence type="ECO:0008006" key="4">
    <source>
        <dbReference type="Google" id="ProtNLM"/>
    </source>
</evidence>
<dbReference type="Proteomes" id="UP000241507">
    <property type="component" value="Chromosome"/>
</dbReference>
<proteinExistence type="predicted"/>
<feature type="signal peptide" evidence="1">
    <location>
        <begin position="1"/>
        <end position="19"/>
    </location>
</feature>
<dbReference type="EMBL" id="CP028136">
    <property type="protein sequence ID" value="AVR45728.1"/>
    <property type="molecule type" value="Genomic_DNA"/>
</dbReference>
<gene>
    <name evidence="2" type="ORF">C7S20_10940</name>
</gene>
<reference evidence="3" key="1">
    <citation type="submission" date="2018-03" db="EMBL/GenBank/DDBJ databases">
        <title>Gramella fulva sp. nov., isolated from a dry surface of tidal flat.</title>
        <authorList>
            <person name="Hwang S.H."/>
            <person name="Hwang W.M."/>
            <person name="Kang K."/>
            <person name="Ahn T.-Y."/>
        </authorList>
    </citation>
    <scope>NUCLEOTIDE SEQUENCE [LARGE SCALE GENOMIC DNA]</scope>
    <source>
        <strain evidence="3">SH35</strain>
    </source>
</reference>
<protein>
    <recommendedName>
        <fullName evidence="4">Membrane metalloprotease</fullName>
    </recommendedName>
</protein>
<dbReference type="AlphaFoldDB" id="A0A2R3Z657"/>
<feature type="chain" id="PRO_5015336788" description="Membrane metalloprotease" evidence="1">
    <location>
        <begin position="20"/>
        <end position="251"/>
    </location>
</feature>
<dbReference type="PROSITE" id="PS51257">
    <property type="entry name" value="PROKAR_LIPOPROTEIN"/>
    <property type="match status" value="1"/>
</dbReference>
<accession>A0A2R3Z657</accession>
<organism evidence="2 3">
    <name type="scientific">Christiangramia fulva</name>
    <dbReference type="NCBI Taxonomy" id="2126553"/>
    <lineage>
        <taxon>Bacteria</taxon>
        <taxon>Pseudomonadati</taxon>
        <taxon>Bacteroidota</taxon>
        <taxon>Flavobacteriia</taxon>
        <taxon>Flavobacteriales</taxon>
        <taxon>Flavobacteriaceae</taxon>
        <taxon>Christiangramia</taxon>
    </lineage>
</organism>
<dbReference type="OrthoDB" id="1121673at2"/>
<evidence type="ECO:0000256" key="1">
    <source>
        <dbReference type="SAM" id="SignalP"/>
    </source>
</evidence>
<name>A0A2R3Z657_9FLAO</name>
<evidence type="ECO:0000313" key="3">
    <source>
        <dbReference type="Proteomes" id="UP000241507"/>
    </source>
</evidence>
<evidence type="ECO:0000313" key="2">
    <source>
        <dbReference type="EMBL" id="AVR45728.1"/>
    </source>
</evidence>